<keyword evidence="5" id="KW-0028">Amino-acid biosynthesis</keyword>
<comment type="cofactor">
    <cofactor evidence="1">
        <name>Zn(2+)</name>
        <dbReference type="ChEBI" id="CHEBI:29105"/>
    </cofactor>
</comment>
<keyword evidence="8" id="KW-0862">Zinc</keyword>
<feature type="domain" description="Peptidase M20 dimerisation" evidence="10">
    <location>
        <begin position="180"/>
        <end position="290"/>
    </location>
</feature>
<keyword evidence="4" id="KW-0055">Arginine biosynthesis</keyword>
<keyword evidence="6" id="KW-0479">Metal-binding</keyword>
<dbReference type="EC" id="3.5.1.16" evidence="11"/>
<dbReference type="RefSeq" id="WP_377688093.1">
    <property type="nucleotide sequence ID" value="NZ_JBHMDZ010000048.1"/>
</dbReference>
<dbReference type="Gene3D" id="3.30.70.360">
    <property type="match status" value="1"/>
</dbReference>
<dbReference type="EMBL" id="JAUFRC010000002">
    <property type="protein sequence ID" value="MDN3713729.1"/>
    <property type="molecule type" value="Genomic_DNA"/>
</dbReference>
<dbReference type="PROSITE" id="PS00759">
    <property type="entry name" value="ARGE_DAPE_CPG2_2"/>
    <property type="match status" value="1"/>
</dbReference>
<evidence type="ECO:0000256" key="4">
    <source>
        <dbReference type="ARBA" id="ARBA00022571"/>
    </source>
</evidence>
<evidence type="ECO:0000256" key="3">
    <source>
        <dbReference type="ARBA" id="ARBA00022490"/>
    </source>
</evidence>
<evidence type="ECO:0000256" key="9">
    <source>
        <dbReference type="ARBA" id="ARBA00023285"/>
    </source>
</evidence>
<gene>
    <name evidence="11" type="primary">argE</name>
    <name evidence="11" type="ORF">QWZ10_21780</name>
</gene>
<comment type="caution">
    <text evidence="11">The sequence shown here is derived from an EMBL/GenBank/DDBJ whole genome shotgun (WGS) entry which is preliminary data.</text>
</comment>
<dbReference type="InterPro" id="IPR036264">
    <property type="entry name" value="Bact_exopeptidase_dim_dom"/>
</dbReference>
<dbReference type="PANTHER" id="PTHR43808:SF31">
    <property type="entry name" value="N-ACETYL-L-CITRULLINE DEACETYLASE"/>
    <property type="match status" value="1"/>
</dbReference>
<dbReference type="Pfam" id="PF07687">
    <property type="entry name" value="M20_dimer"/>
    <property type="match status" value="1"/>
</dbReference>
<dbReference type="CDD" id="cd03894">
    <property type="entry name" value="M20_ArgE"/>
    <property type="match status" value="1"/>
</dbReference>
<comment type="similarity">
    <text evidence="2">Belongs to the peptidase M20A family. ArgE subfamily.</text>
</comment>
<evidence type="ECO:0000256" key="8">
    <source>
        <dbReference type="ARBA" id="ARBA00022833"/>
    </source>
</evidence>
<evidence type="ECO:0000259" key="10">
    <source>
        <dbReference type="Pfam" id="PF07687"/>
    </source>
</evidence>
<sequence length="400" mass="42519">MTGQTTALSPIPSTTEILRRLIAFETISRQSNLEMLDYIESLLAPAGARIERFAHEDGSRANLWATIGPEGGGGVVLSGHTDVVPVTGQNWSSDPFVLTEDSGRLYGRGTADMKGFVAAAIHAALQAARRDLATPLHLAVSYDEEIGCMGVRRMIEALAARPERPALCIIGEPTGMKIATGHKGKTAYRACCHGVEGHSALAPNALNALHLGADFVAALTRRQDDLARNGARDPAYDIPFSTVHAGMMRGGTALNIVPNLCEIDFEIRNIVADDPARIMAAIHADARAIAAVHQPRFPQARIEIEEISGYPGLETPEDAPVVALLRRLTGESGTSIKVAFGTEGGLFQQATGMSTAICGPGFMDQGHKPDEFVSGAQLALCDAMLARLVEELAAPQSKRE</sequence>
<dbReference type="NCBIfam" id="NF005710">
    <property type="entry name" value="PRK07522.1"/>
    <property type="match status" value="1"/>
</dbReference>
<dbReference type="PANTHER" id="PTHR43808">
    <property type="entry name" value="ACETYLORNITHINE DEACETYLASE"/>
    <property type="match status" value="1"/>
</dbReference>
<keyword evidence="3" id="KW-0963">Cytoplasm</keyword>
<evidence type="ECO:0000256" key="7">
    <source>
        <dbReference type="ARBA" id="ARBA00022801"/>
    </source>
</evidence>
<dbReference type="InterPro" id="IPR050072">
    <property type="entry name" value="Peptidase_M20A"/>
</dbReference>
<dbReference type="InterPro" id="IPR011650">
    <property type="entry name" value="Peptidase_M20_dimer"/>
</dbReference>
<keyword evidence="12" id="KW-1185">Reference proteome</keyword>
<dbReference type="SUPFAM" id="SSF53187">
    <property type="entry name" value="Zn-dependent exopeptidases"/>
    <property type="match status" value="1"/>
</dbReference>
<evidence type="ECO:0000256" key="5">
    <source>
        <dbReference type="ARBA" id="ARBA00022605"/>
    </source>
</evidence>
<dbReference type="Proteomes" id="UP001243846">
    <property type="component" value="Unassembled WGS sequence"/>
</dbReference>
<dbReference type="InterPro" id="IPR002933">
    <property type="entry name" value="Peptidase_M20"/>
</dbReference>
<keyword evidence="9" id="KW-0170">Cobalt</keyword>
<evidence type="ECO:0000256" key="1">
    <source>
        <dbReference type="ARBA" id="ARBA00001947"/>
    </source>
</evidence>
<name>A0ABT8DBC7_9RHOB</name>
<evidence type="ECO:0000256" key="6">
    <source>
        <dbReference type="ARBA" id="ARBA00022723"/>
    </source>
</evidence>
<dbReference type="NCBIfam" id="TIGR01892">
    <property type="entry name" value="AcOrn-deacetyl"/>
    <property type="match status" value="1"/>
</dbReference>
<organism evidence="11 12">
    <name type="scientific">Paracoccus cavernae</name>
    <dbReference type="NCBI Taxonomy" id="1571207"/>
    <lineage>
        <taxon>Bacteria</taxon>
        <taxon>Pseudomonadati</taxon>
        <taxon>Pseudomonadota</taxon>
        <taxon>Alphaproteobacteria</taxon>
        <taxon>Rhodobacterales</taxon>
        <taxon>Paracoccaceae</taxon>
        <taxon>Paracoccus</taxon>
    </lineage>
</organism>
<proteinExistence type="inferred from homology"/>
<keyword evidence="7 11" id="KW-0378">Hydrolase</keyword>
<dbReference type="InterPro" id="IPR010169">
    <property type="entry name" value="AcOrn-deacetyl"/>
</dbReference>
<protein>
    <submittedName>
        <fullName evidence="11">Acetylornithine deacetylase</fullName>
        <ecNumber evidence="11">3.5.1.16</ecNumber>
    </submittedName>
</protein>
<dbReference type="SUPFAM" id="SSF55031">
    <property type="entry name" value="Bacterial exopeptidase dimerisation domain"/>
    <property type="match status" value="1"/>
</dbReference>
<evidence type="ECO:0000256" key="2">
    <source>
        <dbReference type="ARBA" id="ARBA00005691"/>
    </source>
</evidence>
<reference evidence="12" key="1">
    <citation type="journal article" date="2019" name="Int. J. Syst. Evol. Microbiol.">
        <title>The Global Catalogue of Microorganisms (GCM) 10K type strain sequencing project: providing services to taxonomists for standard genome sequencing and annotation.</title>
        <authorList>
            <consortium name="The Broad Institute Genomics Platform"/>
            <consortium name="The Broad Institute Genome Sequencing Center for Infectious Disease"/>
            <person name="Wu L."/>
            <person name="Ma J."/>
        </authorList>
    </citation>
    <scope>NUCLEOTIDE SEQUENCE [LARGE SCALE GENOMIC DNA]</scope>
    <source>
        <strain evidence="12">CECT 8482</strain>
    </source>
</reference>
<accession>A0ABT8DBC7</accession>
<evidence type="ECO:0000313" key="12">
    <source>
        <dbReference type="Proteomes" id="UP001243846"/>
    </source>
</evidence>
<evidence type="ECO:0000313" key="11">
    <source>
        <dbReference type="EMBL" id="MDN3713729.1"/>
    </source>
</evidence>
<dbReference type="Gene3D" id="3.40.630.10">
    <property type="entry name" value="Zn peptidases"/>
    <property type="match status" value="1"/>
</dbReference>
<dbReference type="GO" id="GO:0008777">
    <property type="term" value="F:acetylornithine deacetylase activity"/>
    <property type="evidence" value="ECO:0007669"/>
    <property type="project" value="UniProtKB-EC"/>
</dbReference>
<dbReference type="InterPro" id="IPR001261">
    <property type="entry name" value="ArgE/DapE_CS"/>
</dbReference>
<dbReference type="Pfam" id="PF01546">
    <property type="entry name" value="Peptidase_M20"/>
    <property type="match status" value="1"/>
</dbReference>